<organism evidence="1 2">
    <name type="scientific">Pisolithus tinctorius Marx 270</name>
    <dbReference type="NCBI Taxonomy" id="870435"/>
    <lineage>
        <taxon>Eukaryota</taxon>
        <taxon>Fungi</taxon>
        <taxon>Dikarya</taxon>
        <taxon>Basidiomycota</taxon>
        <taxon>Agaricomycotina</taxon>
        <taxon>Agaricomycetes</taxon>
        <taxon>Agaricomycetidae</taxon>
        <taxon>Boletales</taxon>
        <taxon>Sclerodermatineae</taxon>
        <taxon>Pisolithaceae</taxon>
        <taxon>Pisolithus</taxon>
    </lineage>
</organism>
<evidence type="ECO:0000313" key="1">
    <source>
        <dbReference type="EMBL" id="KIO01553.1"/>
    </source>
</evidence>
<protein>
    <submittedName>
        <fullName evidence="1">Uncharacterized protein</fullName>
    </submittedName>
</protein>
<dbReference type="EMBL" id="KN831987">
    <property type="protein sequence ID" value="KIO01553.1"/>
    <property type="molecule type" value="Genomic_DNA"/>
</dbReference>
<sequence length="148" mass="16762">MSSIKLKDGEYAIRTFDGRSLAFPFIIHPDLGEIIIPPPPKPVYALPKAFRPEPFMVTLMDPKKDLYQISDLVDDGGRLVAWVVSPQRWVVKFVPAQDAYLVLTEDLASAWVAPEEGKFEQIRIVQVPWLGEKGPTYPTGFLFKFTKL</sequence>
<reference evidence="1 2" key="1">
    <citation type="submission" date="2014-04" db="EMBL/GenBank/DDBJ databases">
        <authorList>
            <consortium name="DOE Joint Genome Institute"/>
            <person name="Kuo A."/>
            <person name="Kohler A."/>
            <person name="Costa M.D."/>
            <person name="Nagy L.G."/>
            <person name="Floudas D."/>
            <person name="Copeland A."/>
            <person name="Barry K.W."/>
            <person name="Cichocki N."/>
            <person name="Veneault-Fourrey C."/>
            <person name="LaButti K."/>
            <person name="Lindquist E.A."/>
            <person name="Lipzen A."/>
            <person name="Lundell T."/>
            <person name="Morin E."/>
            <person name="Murat C."/>
            <person name="Sun H."/>
            <person name="Tunlid A."/>
            <person name="Henrissat B."/>
            <person name="Grigoriev I.V."/>
            <person name="Hibbett D.S."/>
            <person name="Martin F."/>
            <person name="Nordberg H.P."/>
            <person name="Cantor M.N."/>
            <person name="Hua S.X."/>
        </authorList>
    </citation>
    <scope>NUCLEOTIDE SEQUENCE [LARGE SCALE GENOMIC DNA]</scope>
    <source>
        <strain evidence="1 2">Marx 270</strain>
    </source>
</reference>
<reference evidence="2" key="2">
    <citation type="submission" date="2015-01" db="EMBL/GenBank/DDBJ databases">
        <title>Evolutionary Origins and Diversification of the Mycorrhizal Mutualists.</title>
        <authorList>
            <consortium name="DOE Joint Genome Institute"/>
            <consortium name="Mycorrhizal Genomics Consortium"/>
            <person name="Kohler A."/>
            <person name="Kuo A."/>
            <person name="Nagy L.G."/>
            <person name="Floudas D."/>
            <person name="Copeland A."/>
            <person name="Barry K.W."/>
            <person name="Cichocki N."/>
            <person name="Veneault-Fourrey C."/>
            <person name="LaButti K."/>
            <person name="Lindquist E.A."/>
            <person name="Lipzen A."/>
            <person name="Lundell T."/>
            <person name="Morin E."/>
            <person name="Murat C."/>
            <person name="Riley R."/>
            <person name="Ohm R."/>
            <person name="Sun H."/>
            <person name="Tunlid A."/>
            <person name="Henrissat B."/>
            <person name="Grigoriev I.V."/>
            <person name="Hibbett D.S."/>
            <person name="Martin F."/>
        </authorList>
    </citation>
    <scope>NUCLEOTIDE SEQUENCE [LARGE SCALE GENOMIC DNA]</scope>
    <source>
        <strain evidence="2">Marx 270</strain>
    </source>
</reference>
<dbReference type="AlphaFoldDB" id="A0A0C3IXI0"/>
<accession>A0A0C3IXI0</accession>
<evidence type="ECO:0000313" key="2">
    <source>
        <dbReference type="Proteomes" id="UP000054217"/>
    </source>
</evidence>
<dbReference type="Proteomes" id="UP000054217">
    <property type="component" value="Unassembled WGS sequence"/>
</dbReference>
<dbReference type="InterPro" id="IPR031755">
    <property type="entry name" value="Inhibitor_I66"/>
</dbReference>
<dbReference type="InParanoid" id="A0A0C3IXI0"/>
<dbReference type="OrthoDB" id="2625743at2759"/>
<dbReference type="Gene3D" id="2.80.10.50">
    <property type="match status" value="1"/>
</dbReference>
<gene>
    <name evidence="1" type="ORF">M404DRAFT_10002</name>
</gene>
<name>A0A0C3IXI0_PISTI</name>
<proteinExistence type="predicted"/>
<dbReference type="GO" id="GO:0004867">
    <property type="term" value="F:serine-type endopeptidase inhibitor activity"/>
    <property type="evidence" value="ECO:0007669"/>
    <property type="project" value="InterPro"/>
</dbReference>
<dbReference type="HOGENOM" id="CLU_118219_0_0_1"/>
<dbReference type="Pfam" id="PF16850">
    <property type="entry name" value="Inhibitor_I66"/>
    <property type="match status" value="1"/>
</dbReference>
<keyword evidence="2" id="KW-1185">Reference proteome</keyword>